<evidence type="ECO:0000256" key="1">
    <source>
        <dbReference type="ARBA" id="ARBA00004370"/>
    </source>
</evidence>
<evidence type="ECO:0000259" key="6">
    <source>
        <dbReference type="Pfam" id="PF00263"/>
    </source>
</evidence>
<dbReference type="RefSeq" id="WP_395419541.1">
    <property type="nucleotide sequence ID" value="NZ_JBIPKE010000020.1"/>
</dbReference>
<dbReference type="EMBL" id="JBIPKE010000020">
    <property type="protein sequence ID" value="MFH6986047.1"/>
    <property type="molecule type" value="Genomic_DNA"/>
</dbReference>
<organism evidence="7 8">
    <name type="scientific">Marinoscillum luteum</name>
    <dbReference type="NCBI Taxonomy" id="861051"/>
    <lineage>
        <taxon>Bacteria</taxon>
        <taxon>Pseudomonadati</taxon>
        <taxon>Bacteroidota</taxon>
        <taxon>Cytophagia</taxon>
        <taxon>Cytophagales</taxon>
        <taxon>Reichenbachiellaceae</taxon>
        <taxon>Marinoscillum</taxon>
    </lineage>
</organism>
<feature type="chain" id="PRO_5047267451" evidence="5">
    <location>
        <begin position="21"/>
        <end position="624"/>
    </location>
</feature>
<protein>
    <submittedName>
        <fullName evidence="7">Type II secretion system protein GspD</fullName>
    </submittedName>
</protein>
<keyword evidence="8" id="KW-1185">Reference proteome</keyword>
<dbReference type="Proteomes" id="UP001610063">
    <property type="component" value="Unassembled WGS sequence"/>
</dbReference>
<evidence type="ECO:0000256" key="5">
    <source>
        <dbReference type="SAM" id="SignalP"/>
    </source>
</evidence>
<dbReference type="Gene3D" id="3.30.1370.120">
    <property type="match status" value="1"/>
</dbReference>
<evidence type="ECO:0000313" key="7">
    <source>
        <dbReference type="EMBL" id="MFH6986047.1"/>
    </source>
</evidence>
<sequence>MSKSFTFVILFFLIARGVVAQDPSGLSQRLDTLSKEIAGLNEPVDFTLVDAPLSELLRAVAETHHLNVNLGNIPQIAITNNFNNVLVKDLLLFICDEYDLQIKFTNNIFSFYHQGIVEPERAIATYDQEHQLLTINAQNNLLAEVAADITRKSGYNVIVNQAVAGQMVNAFIRALPIEVAIENFAEANNLKLEKKSENVYQVSGQIAPQIENNRPSRRSAGYTHSGGHDLKTFYMDGLPYLSINCYQTPAVELIRQVGEQLNIGYVLLGDPQGMLNCRLDSVSFEDFLNIALESSNQTYSVTNKGIYLIGEMQKGTINEARVYSFKNRSVEGVEAVIPQSLIQQVQVKPFNDLNALILTGSEQAINRLTSFLNDIDRAVPNVLIEVMVVEMRKGSSLRTGVKAFLGDSVPTTQGQIFSGVDVTLSSQTFNRILNNLDSRGIMNLGRVTPSFYATIQAMEENNNLNIRSTPKLSTLNGHEATLTIGQSVYYLIETQNVTGGVNPIVTVTPRYEKVEANLDLKISPFVSDMEDVTLSIEAEFSDFIPPEITGAPPGNASRKFISKIRVKNEEMVVIGGLEEVSKAEGGSGIPLLSRIPILKWLFSSKTKDNSETKLLIFIKPTIVY</sequence>
<dbReference type="InterPro" id="IPR050810">
    <property type="entry name" value="Bact_Secretion_Sys_Channel"/>
</dbReference>
<reference evidence="7 8" key="1">
    <citation type="journal article" date="2013" name="Int. J. Syst. Evol. Microbiol.">
        <title>Marinoscillum luteum sp. nov., isolated from marine sediment.</title>
        <authorList>
            <person name="Cha I.T."/>
            <person name="Park S.J."/>
            <person name="Kim S.J."/>
            <person name="Kim J.G."/>
            <person name="Jung M.Y."/>
            <person name="Shin K.S."/>
            <person name="Kwon K.K."/>
            <person name="Yang S.H."/>
            <person name="Seo Y.S."/>
            <person name="Rhee S.K."/>
        </authorList>
    </citation>
    <scope>NUCLEOTIDE SEQUENCE [LARGE SCALE GENOMIC DNA]</scope>
    <source>
        <strain evidence="7 8">KCTC 23939</strain>
    </source>
</reference>
<dbReference type="PANTHER" id="PTHR30332:SF24">
    <property type="entry name" value="SECRETIN GSPD-RELATED"/>
    <property type="match status" value="1"/>
</dbReference>
<accession>A0ABW7NFH1</accession>
<comment type="similarity">
    <text evidence="4">Belongs to the bacterial secretin family.</text>
</comment>
<dbReference type="Gene3D" id="3.55.50.30">
    <property type="match status" value="1"/>
</dbReference>
<dbReference type="PRINTS" id="PR00811">
    <property type="entry name" value="BCTERIALGSPD"/>
</dbReference>
<dbReference type="InterPro" id="IPR001775">
    <property type="entry name" value="GspD/PilQ"/>
</dbReference>
<comment type="caution">
    <text evidence="7">The sequence shown here is derived from an EMBL/GenBank/DDBJ whole genome shotgun (WGS) entry which is preliminary data.</text>
</comment>
<dbReference type="InterPro" id="IPR004846">
    <property type="entry name" value="T2SS/T3SS_dom"/>
</dbReference>
<keyword evidence="3" id="KW-0472">Membrane</keyword>
<keyword evidence="2 5" id="KW-0732">Signal</keyword>
<proteinExistence type="inferred from homology"/>
<feature type="domain" description="Type II/III secretion system secretin-like" evidence="6">
    <location>
        <begin position="457"/>
        <end position="623"/>
    </location>
</feature>
<evidence type="ECO:0000256" key="4">
    <source>
        <dbReference type="RuleBase" id="RU004003"/>
    </source>
</evidence>
<dbReference type="PANTHER" id="PTHR30332">
    <property type="entry name" value="PROBABLE GENERAL SECRETION PATHWAY PROTEIN D"/>
    <property type="match status" value="1"/>
</dbReference>
<evidence type="ECO:0000256" key="3">
    <source>
        <dbReference type="ARBA" id="ARBA00023136"/>
    </source>
</evidence>
<feature type="signal peptide" evidence="5">
    <location>
        <begin position="1"/>
        <end position="20"/>
    </location>
</feature>
<gene>
    <name evidence="7" type="ORF">ACHKAR_21515</name>
</gene>
<evidence type="ECO:0000256" key="2">
    <source>
        <dbReference type="ARBA" id="ARBA00022729"/>
    </source>
</evidence>
<evidence type="ECO:0000313" key="8">
    <source>
        <dbReference type="Proteomes" id="UP001610063"/>
    </source>
</evidence>
<name>A0ABW7NFH1_9BACT</name>
<dbReference type="Pfam" id="PF00263">
    <property type="entry name" value="Secretin"/>
    <property type="match status" value="1"/>
</dbReference>
<comment type="subcellular location">
    <subcellularLocation>
        <location evidence="1">Membrane</location>
    </subcellularLocation>
</comment>
<dbReference type="InterPro" id="IPR038591">
    <property type="entry name" value="NolW-like_sf"/>
</dbReference>